<dbReference type="Pfam" id="PF17938">
    <property type="entry name" value="TetR_C_29"/>
    <property type="match status" value="1"/>
</dbReference>
<evidence type="ECO:0000256" key="2">
    <source>
        <dbReference type="PROSITE-ProRule" id="PRU00335"/>
    </source>
</evidence>
<dbReference type="InterPro" id="IPR023772">
    <property type="entry name" value="DNA-bd_HTH_TetR-type_CS"/>
</dbReference>
<dbReference type="PANTHER" id="PTHR30328:SF54">
    <property type="entry name" value="HTH-TYPE TRANSCRIPTIONAL REPRESSOR SCO4008"/>
    <property type="match status" value="1"/>
</dbReference>
<feature type="domain" description="HTH tetR-type" evidence="3">
    <location>
        <begin position="18"/>
        <end position="78"/>
    </location>
</feature>
<reference evidence="5" key="1">
    <citation type="journal article" date="2019" name="Int. J. Syst. Evol. Microbiol.">
        <title>The Global Catalogue of Microorganisms (GCM) 10K type strain sequencing project: providing services to taxonomists for standard genome sequencing and annotation.</title>
        <authorList>
            <consortium name="The Broad Institute Genomics Platform"/>
            <consortium name="The Broad Institute Genome Sequencing Center for Infectious Disease"/>
            <person name="Wu L."/>
            <person name="Ma J."/>
        </authorList>
    </citation>
    <scope>NUCLEOTIDE SEQUENCE [LARGE SCALE GENOMIC DNA]</scope>
    <source>
        <strain evidence="5">JCM 18198</strain>
    </source>
</reference>
<dbReference type="Gene3D" id="1.10.10.60">
    <property type="entry name" value="Homeodomain-like"/>
    <property type="match status" value="1"/>
</dbReference>
<proteinExistence type="predicted"/>
<dbReference type="EMBL" id="BAABIP010000015">
    <property type="protein sequence ID" value="GAA4767672.1"/>
    <property type="molecule type" value="Genomic_DNA"/>
</dbReference>
<accession>A0ABP8ZW16</accession>
<dbReference type="Proteomes" id="UP001500141">
    <property type="component" value="Unassembled WGS sequence"/>
</dbReference>
<feature type="DNA-binding region" description="H-T-H motif" evidence="2">
    <location>
        <begin position="41"/>
        <end position="60"/>
    </location>
</feature>
<dbReference type="PROSITE" id="PS01081">
    <property type="entry name" value="HTH_TETR_1"/>
    <property type="match status" value="1"/>
</dbReference>
<dbReference type="InterPro" id="IPR009057">
    <property type="entry name" value="Homeodomain-like_sf"/>
</dbReference>
<dbReference type="Gene3D" id="1.10.357.10">
    <property type="entry name" value="Tetracycline Repressor, domain 2"/>
    <property type="match status" value="1"/>
</dbReference>
<dbReference type="Pfam" id="PF00440">
    <property type="entry name" value="TetR_N"/>
    <property type="match status" value="1"/>
</dbReference>
<dbReference type="PRINTS" id="PR00455">
    <property type="entry name" value="HTHTETR"/>
</dbReference>
<organism evidence="4 5">
    <name type="scientific">Flavobacterium hankyongi</name>
    <dbReference type="NCBI Taxonomy" id="1176532"/>
    <lineage>
        <taxon>Bacteria</taxon>
        <taxon>Pseudomonadati</taxon>
        <taxon>Bacteroidota</taxon>
        <taxon>Flavobacteriia</taxon>
        <taxon>Flavobacteriales</taxon>
        <taxon>Flavobacteriaceae</taxon>
        <taxon>Flavobacterium</taxon>
    </lineage>
</organism>
<sequence length="220" mass="26048">MFNFVLEFKIKFKMTDFNEKQIEILQVAEKLFAEHGFDGTSVRDIARVANINIAMISYYFGSKEKLLDALIVYRISDMRLQMENLYQQDLTPLEKIDRLIELYIKRINKNKGMYQIIHFEMSSGKRIMNCDAFNEMKKDNLNILKNMIAEGQEKGIFRTDINVVLIPTTIMGTYFHFQMNKPFFKSIMDLNTDEEFETYINSELTRHIKQTIKALLTYEI</sequence>
<dbReference type="InterPro" id="IPR050109">
    <property type="entry name" value="HTH-type_TetR-like_transc_reg"/>
</dbReference>
<dbReference type="InterPro" id="IPR041474">
    <property type="entry name" value="NicS_C"/>
</dbReference>
<dbReference type="PANTHER" id="PTHR30328">
    <property type="entry name" value="TRANSCRIPTIONAL REPRESSOR"/>
    <property type="match status" value="1"/>
</dbReference>
<gene>
    <name evidence="4" type="ORF">GCM10023230_16810</name>
</gene>
<evidence type="ECO:0000313" key="5">
    <source>
        <dbReference type="Proteomes" id="UP001500141"/>
    </source>
</evidence>
<evidence type="ECO:0000259" key="3">
    <source>
        <dbReference type="PROSITE" id="PS50977"/>
    </source>
</evidence>
<dbReference type="SUPFAM" id="SSF46689">
    <property type="entry name" value="Homeodomain-like"/>
    <property type="match status" value="1"/>
</dbReference>
<keyword evidence="5" id="KW-1185">Reference proteome</keyword>
<dbReference type="PROSITE" id="PS50977">
    <property type="entry name" value="HTH_TETR_2"/>
    <property type="match status" value="1"/>
</dbReference>
<keyword evidence="1 2" id="KW-0238">DNA-binding</keyword>
<protein>
    <submittedName>
        <fullName evidence="4">TetR family transcriptional regulator</fullName>
    </submittedName>
</protein>
<name>A0ABP8ZW16_9FLAO</name>
<evidence type="ECO:0000256" key="1">
    <source>
        <dbReference type="ARBA" id="ARBA00023125"/>
    </source>
</evidence>
<dbReference type="InterPro" id="IPR036271">
    <property type="entry name" value="Tet_transcr_reg_TetR-rel_C_sf"/>
</dbReference>
<evidence type="ECO:0000313" key="4">
    <source>
        <dbReference type="EMBL" id="GAA4767672.1"/>
    </source>
</evidence>
<comment type="caution">
    <text evidence="4">The sequence shown here is derived from an EMBL/GenBank/DDBJ whole genome shotgun (WGS) entry which is preliminary data.</text>
</comment>
<dbReference type="InterPro" id="IPR001647">
    <property type="entry name" value="HTH_TetR"/>
</dbReference>
<dbReference type="SUPFAM" id="SSF48498">
    <property type="entry name" value="Tetracyclin repressor-like, C-terminal domain"/>
    <property type="match status" value="1"/>
</dbReference>